<dbReference type="CDD" id="cd22191">
    <property type="entry name" value="DPBB_RlpA_EXP_N-like"/>
    <property type="match status" value="1"/>
</dbReference>
<dbReference type="RefSeq" id="XP_013243455.1">
    <property type="nucleotide sequence ID" value="XM_013388001.1"/>
</dbReference>
<evidence type="ECO:0000256" key="1">
    <source>
        <dbReference type="ARBA" id="ARBA00022729"/>
    </source>
</evidence>
<organism evidence="3 4">
    <name type="scientific">Tilletiaria anomala (strain ATCC 24038 / CBS 436.72 / UBC 951)</name>
    <dbReference type="NCBI Taxonomy" id="1037660"/>
    <lineage>
        <taxon>Eukaryota</taxon>
        <taxon>Fungi</taxon>
        <taxon>Dikarya</taxon>
        <taxon>Basidiomycota</taxon>
        <taxon>Ustilaginomycotina</taxon>
        <taxon>Exobasidiomycetes</taxon>
        <taxon>Georgefischeriales</taxon>
        <taxon>Tilletiariaceae</taxon>
        <taxon>Tilletiaria</taxon>
    </lineage>
</organism>
<comment type="caution">
    <text evidence="3">The sequence shown here is derived from an EMBL/GenBank/DDBJ whole genome shotgun (WGS) entry which is preliminary data.</text>
</comment>
<dbReference type="InParanoid" id="A0A066W5S0"/>
<dbReference type="InterPro" id="IPR036908">
    <property type="entry name" value="RlpA-like_sf"/>
</dbReference>
<feature type="domain" description="RlpA-like protein double-psi beta-barrel" evidence="2">
    <location>
        <begin position="41"/>
        <end position="90"/>
    </location>
</feature>
<gene>
    <name evidence="3" type="ORF">K437DRAFT_223814</name>
</gene>
<dbReference type="EMBL" id="JMSN01000037">
    <property type="protein sequence ID" value="KDN46140.1"/>
    <property type="molecule type" value="Genomic_DNA"/>
</dbReference>
<accession>A0A066W5S0</accession>
<sequence length="104" mass="10635">MSGMLTWYSGKDLLNPACGGPDPTDSSLVGAVSASSSKVGSCGDRVRVTKDGNSVVVTIRDWCASCGPNHMDVTKGVFSQIAPLTVGVLQGVTMVKVADDDDGS</sequence>
<evidence type="ECO:0000313" key="3">
    <source>
        <dbReference type="EMBL" id="KDN46140.1"/>
    </source>
</evidence>
<dbReference type="AlphaFoldDB" id="A0A066W5S0"/>
<evidence type="ECO:0000313" key="4">
    <source>
        <dbReference type="Proteomes" id="UP000027361"/>
    </source>
</evidence>
<keyword evidence="4" id="KW-1185">Reference proteome</keyword>
<dbReference type="STRING" id="1037660.A0A066W5S0"/>
<dbReference type="InterPro" id="IPR051477">
    <property type="entry name" value="Expansin_CellWall"/>
</dbReference>
<name>A0A066W5S0_TILAU</name>
<dbReference type="HOGENOM" id="CLU_047639_6_1_1"/>
<dbReference type="InterPro" id="IPR009009">
    <property type="entry name" value="RlpA-like_DPBB"/>
</dbReference>
<dbReference type="PANTHER" id="PTHR31836:SF27">
    <property type="entry name" value="RLPA-LIKE PROTEIN DOUBLE-PSI BETA-BARREL DOMAIN-CONTAINING PROTEIN"/>
    <property type="match status" value="1"/>
</dbReference>
<dbReference type="OrthoDB" id="406505at2759"/>
<dbReference type="SUPFAM" id="SSF50685">
    <property type="entry name" value="Barwin-like endoglucanases"/>
    <property type="match status" value="1"/>
</dbReference>
<evidence type="ECO:0000259" key="2">
    <source>
        <dbReference type="Pfam" id="PF03330"/>
    </source>
</evidence>
<reference evidence="3 4" key="1">
    <citation type="submission" date="2014-05" db="EMBL/GenBank/DDBJ databases">
        <title>Draft genome sequence of a rare smut relative, Tilletiaria anomala UBC 951.</title>
        <authorList>
            <consortium name="DOE Joint Genome Institute"/>
            <person name="Toome M."/>
            <person name="Kuo A."/>
            <person name="Henrissat B."/>
            <person name="Lipzen A."/>
            <person name="Tritt A."/>
            <person name="Yoshinaga Y."/>
            <person name="Zane M."/>
            <person name="Barry K."/>
            <person name="Grigoriev I.V."/>
            <person name="Spatafora J.W."/>
            <person name="Aimea M.C."/>
        </authorList>
    </citation>
    <scope>NUCLEOTIDE SEQUENCE [LARGE SCALE GENOMIC DNA]</scope>
    <source>
        <strain evidence="3 4">UBC 951</strain>
    </source>
</reference>
<dbReference type="Gene3D" id="2.40.40.10">
    <property type="entry name" value="RlpA-like domain"/>
    <property type="match status" value="1"/>
</dbReference>
<proteinExistence type="predicted"/>
<dbReference type="GeneID" id="25262446"/>
<dbReference type="Proteomes" id="UP000027361">
    <property type="component" value="Unassembled WGS sequence"/>
</dbReference>
<protein>
    <recommendedName>
        <fullName evidence="2">RlpA-like protein double-psi beta-barrel domain-containing protein</fullName>
    </recommendedName>
</protein>
<keyword evidence="1" id="KW-0732">Signal</keyword>
<dbReference type="PANTHER" id="PTHR31836">
    <property type="match status" value="1"/>
</dbReference>
<dbReference type="Pfam" id="PF03330">
    <property type="entry name" value="DPBB_1"/>
    <property type="match status" value="1"/>
</dbReference>